<evidence type="ECO:0000256" key="1">
    <source>
        <dbReference type="ARBA" id="ARBA00007261"/>
    </source>
</evidence>
<proteinExistence type="inferred from homology"/>
<dbReference type="PROSITE" id="PS00143">
    <property type="entry name" value="INSULINASE"/>
    <property type="match status" value="1"/>
</dbReference>
<dbReference type="Gene3D" id="3.30.830.10">
    <property type="entry name" value="Metalloenzyme, LuxS/M16 peptidase-like"/>
    <property type="match status" value="2"/>
</dbReference>
<comment type="caution">
    <text evidence="5">The sequence shown here is derived from an EMBL/GenBank/DDBJ whole genome shotgun (WGS) entry which is preliminary data.</text>
</comment>
<feature type="domain" description="Peptidase M16 N-terminal" evidence="3">
    <location>
        <begin position="12"/>
        <end position="160"/>
    </location>
</feature>
<evidence type="ECO:0000256" key="2">
    <source>
        <dbReference type="RuleBase" id="RU004447"/>
    </source>
</evidence>
<organism evidence="5 6">
    <name type="scientific">Aliibacillus thermotolerans</name>
    <dbReference type="NCBI Taxonomy" id="1834418"/>
    <lineage>
        <taxon>Bacteria</taxon>
        <taxon>Bacillati</taxon>
        <taxon>Bacillota</taxon>
        <taxon>Bacilli</taxon>
        <taxon>Bacillales</taxon>
        <taxon>Bacillaceae</taxon>
        <taxon>Aliibacillus</taxon>
    </lineage>
</organism>
<dbReference type="Proteomes" id="UP001596143">
    <property type="component" value="Unassembled WGS sequence"/>
</dbReference>
<dbReference type="RefSeq" id="WP_270897956.1">
    <property type="nucleotide sequence ID" value="NZ_JBHSPF010000018.1"/>
</dbReference>
<gene>
    <name evidence="5" type="ORF">ACFPTR_04385</name>
</gene>
<comment type="similarity">
    <text evidence="1 2">Belongs to the peptidase M16 family.</text>
</comment>
<dbReference type="InterPro" id="IPR007863">
    <property type="entry name" value="Peptidase_M16_C"/>
</dbReference>
<dbReference type="SUPFAM" id="SSF63411">
    <property type="entry name" value="LuxS/MPP-like metallohydrolase"/>
    <property type="match status" value="2"/>
</dbReference>
<dbReference type="InterPro" id="IPR011249">
    <property type="entry name" value="Metalloenz_LuxS/M16"/>
</dbReference>
<evidence type="ECO:0000313" key="6">
    <source>
        <dbReference type="Proteomes" id="UP001596143"/>
    </source>
</evidence>
<evidence type="ECO:0000259" key="4">
    <source>
        <dbReference type="Pfam" id="PF05193"/>
    </source>
</evidence>
<evidence type="ECO:0000313" key="5">
    <source>
        <dbReference type="EMBL" id="MFC5628132.1"/>
    </source>
</evidence>
<dbReference type="PANTHER" id="PTHR11851:SF49">
    <property type="entry name" value="MITOCHONDRIAL-PROCESSING PEPTIDASE SUBUNIT ALPHA"/>
    <property type="match status" value="1"/>
</dbReference>
<reference evidence="6" key="1">
    <citation type="journal article" date="2019" name="Int. J. Syst. Evol. Microbiol.">
        <title>The Global Catalogue of Microorganisms (GCM) 10K type strain sequencing project: providing services to taxonomists for standard genome sequencing and annotation.</title>
        <authorList>
            <consortium name="The Broad Institute Genomics Platform"/>
            <consortium name="The Broad Institute Genome Sequencing Center for Infectious Disease"/>
            <person name="Wu L."/>
            <person name="Ma J."/>
        </authorList>
    </citation>
    <scope>NUCLEOTIDE SEQUENCE [LARGE SCALE GENOMIC DNA]</scope>
    <source>
        <strain evidence="6">CGMCC 1.15790</strain>
    </source>
</reference>
<dbReference type="InterPro" id="IPR011765">
    <property type="entry name" value="Pept_M16_N"/>
</dbReference>
<evidence type="ECO:0000259" key="3">
    <source>
        <dbReference type="Pfam" id="PF00675"/>
    </source>
</evidence>
<dbReference type="InterPro" id="IPR050361">
    <property type="entry name" value="MPP/UQCRC_Complex"/>
</dbReference>
<dbReference type="InterPro" id="IPR001431">
    <property type="entry name" value="Pept_M16_Zn_BS"/>
</dbReference>
<dbReference type="Pfam" id="PF00675">
    <property type="entry name" value="Peptidase_M16"/>
    <property type="match status" value="1"/>
</dbReference>
<dbReference type="EMBL" id="JBHSPF010000018">
    <property type="protein sequence ID" value="MFC5628132.1"/>
    <property type="molecule type" value="Genomic_DNA"/>
</dbReference>
<accession>A0ABW0U3R8</accession>
<feature type="domain" description="Peptidase M16 C-terminal" evidence="4">
    <location>
        <begin position="165"/>
        <end position="338"/>
    </location>
</feature>
<name>A0ABW0U3R8_9BACI</name>
<keyword evidence="6" id="KW-1185">Reference proteome</keyword>
<sequence length="418" mass="47293">MVEKIILDNGVRIVTEHMPSMRSLSIGIWVGAGSRYETVENRGISHFLEHMFFKGTTSRTATEIAESFDKIGGQVNAFTSKEYTCFYARVLDQHASVALDILADMFFHSTFQKEEFKKEQNVILEEIKMVEDTPDDIIHDMLGEAYFGSHALGRPILGTKESVLSFTPEHLLRYKEQFYTADRIVISLAGNISEKVIEAIKEKFGHVTTFSSSVSLTRPKISTNKIVREKDTEQAHVCFGFPGLPLGHDDMYALTLLNNALGGSMSSRLFQDIREESGLAYSVFSYHLSFQDTGLLTIYAGTALEQVDELVEKTMQSLNKLRKEGMTNKELENGKEQLKGSFMLNLESTNSRMNRNGKNELLQNKHFTLDEVMEHIDRVTLEDIDRIAQYIIREDYAFSLISREGTLPSSVTTHSSSF</sequence>
<dbReference type="Pfam" id="PF05193">
    <property type="entry name" value="Peptidase_M16_C"/>
    <property type="match status" value="1"/>
</dbReference>
<dbReference type="PANTHER" id="PTHR11851">
    <property type="entry name" value="METALLOPROTEASE"/>
    <property type="match status" value="1"/>
</dbReference>
<protein>
    <submittedName>
        <fullName evidence="5">M16 family metallopeptidase</fullName>
    </submittedName>
</protein>